<dbReference type="Gene3D" id="1.10.760.10">
    <property type="entry name" value="Cytochrome c-like domain"/>
    <property type="match status" value="3"/>
</dbReference>
<dbReference type="EMBL" id="CP002026">
    <property type="protein sequence ID" value="ADH87641.1"/>
    <property type="molecule type" value="Genomic_DNA"/>
</dbReference>
<dbReference type="KEGG" id="sno:Snov_0307"/>
<dbReference type="HOGENOM" id="CLU_028594_0_1_5"/>
<evidence type="ECO:0000256" key="8">
    <source>
        <dbReference type="PROSITE-ProRule" id="PRU00433"/>
    </source>
</evidence>
<dbReference type="InterPro" id="IPR008168">
    <property type="entry name" value="Cyt_C_IC"/>
</dbReference>
<keyword evidence="4" id="KW-0679">Respiratory chain</keyword>
<dbReference type="Proteomes" id="UP000006633">
    <property type="component" value="Chromosome"/>
</dbReference>
<feature type="signal peptide" evidence="9">
    <location>
        <begin position="1"/>
        <end position="27"/>
    </location>
</feature>
<dbReference type="InterPro" id="IPR009056">
    <property type="entry name" value="Cyt_c-like_dom"/>
</dbReference>
<keyword evidence="12" id="KW-1185">Reference proteome</keyword>
<comment type="cofactor">
    <cofactor evidence="1">
        <name>heme c</name>
        <dbReference type="ChEBI" id="CHEBI:61717"/>
    </cofactor>
</comment>
<evidence type="ECO:0000256" key="7">
    <source>
        <dbReference type="ARBA" id="ARBA00023004"/>
    </source>
</evidence>
<keyword evidence="3 8" id="KW-0349">Heme</keyword>
<dbReference type="GO" id="GO:0033717">
    <property type="term" value="F:gluconate 2-dehydrogenase (acceptor) activity"/>
    <property type="evidence" value="ECO:0007669"/>
    <property type="project" value="UniProtKB-EC"/>
</dbReference>
<keyword evidence="11" id="KW-0560">Oxidoreductase</keyword>
<keyword evidence="7 8" id="KW-0408">Iron</keyword>
<dbReference type="GO" id="GO:0009055">
    <property type="term" value="F:electron transfer activity"/>
    <property type="evidence" value="ECO:0007669"/>
    <property type="project" value="InterPro"/>
</dbReference>
<gene>
    <name evidence="11" type="ordered locus">Snov_0307</name>
</gene>
<feature type="chain" id="PRO_5003092394" evidence="9">
    <location>
        <begin position="28"/>
        <end position="642"/>
    </location>
</feature>
<dbReference type="Pfam" id="PF00034">
    <property type="entry name" value="Cytochrom_C"/>
    <property type="match status" value="1"/>
</dbReference>
<dbReference type="AlphaFoldDB" id="D7A225"/>
<dbReference type="PROSITE" id="PS51007">
    <property type="entry name" value="CYTC"/>
    <property type="match status" value="3"/>
</dbReference>
<dbReference type="GO" id="GO:0005506">
    <property type="term" value="F:iron ion binding"/>
    <property type="evidence" value="ECO:0007669"/>
    <property type="project" value="InterPro"/>
</dbReference>
<evidence type="ECO:0000256" key="1">
    <source>
        <dbReference type="ARBA" id="ARBA00001926"/>
    </source>
</evidence>
<organism evidence="11 12">
    <name type="scientific">Ancylobacter novellus (strain ATCC 8093 / DSM 506 / JCM 20403 / CCM 1077 / IAM 12100 / NBRC 12443 / NCIMB 10456)</name>
    <name type="common">Starkeya novella</name>
    <dbReference type="NCBI Taxonomy" id="639283"/>
    <lineage>
        <taxon>Bacteria</taxon>
        <taxon>Pseudomonadati</taxon>
        <taxon>Pseudomonadota</taxon>
        <taxon>Alphaproteobacteria</taxon>
        <taxon>Hyphomicrobiales</taxon>
        <taxon>Xanthobacteraceae</taxon>
        <taxon>Ancylobacter</taxon>
    </lineage>
</organism>
<dbReference type="GO" id="GO:0020037">
    <property type="term" value="F:heme binding"/>
    <property type="evidence" value="ECO:0007669"/>
    <property type="project" value="InterPro"/>
</dbReference>
<evidence type="ECO:0000256" key="9">
    <source>
        <dbReference type="SAM" id="SignalP"/>
    </source>
</evidence>
<evidence type="ECO:0000256" key="5">
    <source>
        <dbReference type="ARBA" id="ARBA00022723"/>
    </source>
</evidence>
<dbReference type="STRING" id="639283.Snov_0307"/>
<evidence type="ECO:0000256" key="3">
    <source>
        <dbReference type="ARBA" id="ARBA00022617"/>
    </source>
</evidence>
<evidence type="ECO:0000259" key="10">
    <source>
        <dbReference type="PROSITE" id="PS51007"/>
    </source>
</evidence>
<evidence type="ECO:0000256" key="6">
    <source>
        <dbReference type="ARBA" id="ARBA00022982"/>
    </source>
</evidence>
<feature type="domain" description="Cytochrome c" evidence="10">
    <location>
        <begin position="37"/>
        <end position="140"/>
    </location>
</feature>
<evidence type="ECO:0000256" key="4">
    <source>
        <dbReference type="ARBA" id="ARBA00022660"/>
    </source>
</evidence>
<dbReference type="SUPFAM" id="SSF46626">
    <property type="entry name" value="Cytochrome c"/>
    <property type="match status" value="3"/>
</dbReference>
<proteinExistence type="predicted"/>
<dbReference type="InterPro" id="IPR051459">
    <property type="entry name" value="Cytochrome_c-type_DH"/>
</dbReference>
<evidence type="ECO:0000256" key="2">
    <source>
        <dbReference type="ARBA" id="ARBA00022448"/>
    </source>
</evidence>
<dbReference type="RefSeq" id="WP_013165146.1">
    <property type="nucleotide sequence ID" value="NC_014217.1"/>
</dbReference>
<dbReference type="EC" id="1.1.99.3" evidence="11"/>
<dbReference type="InterPro" id="IPR036909">
    <property type="entry name" value="Cyt_c-like_dom_sf"/>
</dbReference>
<dbReference type="PANTHER" id="PTHR35008">
    <property type="entry name" value="BLL4482 PROTEIN-RELATED"/>
    <property type="match status" value="1"/>
</dbReference>
<dbReference type="PANTHER" id="PTHR35008:SF8">
    <property type="entry name" value="ALCOHOL DEHYDROGENASE CYTOCHROME C SUBUNIT"/>
    <property type="match status" value="1"/>
</dbReference>
<dbReference type="eggNOG" id="COG2010">
    <property type="taxonomic scope" value="Bacteria"/>
</dbReference>
<name>D7A225_ANCN5</name>
<accession>D7A225</accession>
<evidence type="ECO:0000313" key="11">
    <source>
        <dbReference type="EMBL" id="ADH87641.1"/>
    </source>
</evidence>
<protein>
    <submittedName>
        <fullName evidence="11">Gluconate 2-dehydrogenase (Acceptor)</fullName>
        <ecNumber evidence="11">1.1.99.3</ecNumber>
    </submittedName>
</protein>
<evidence type="ECO:0000313" key="12">
    <source>
        <dbReference type="Proteomes" id="UP000006633"/>
    </source>
</evidence>
<sequence>MSGARKRGIVFGLAAAFWGLGLAPAPAQTPAAPDDSALVARGEYLARAADCMPCHTGDKAKPFAGGLGLNTPFGTLYSVNITSDVATGIGSWSFDDFRRALHDGIRKDGAYLYPAMPFDAYTGITEDDLKALWAYVRRIPAVNAPNPENGLSFPFNIRLGMLAWRELFFQPAFFKPTPGKSDEWNRGAYLVEALGHCSDCHSPRNIMGAIKGKEAFTGAEVDGFYAPDIASGALGKTWRKDMLIQFLKTGSAPQKTVVFGPMAEVVHDSLSHLTDADLAAMATYLLESPPPLDAPAPQKASPLPADVYARASKLFIDNCAVCHQQQGTGLLGAIPSLAGNPAVTAAEPYNVIAATLHGLPSDGHYGTMPSFAGRLSDQQIADVVNYVRTAWGNQGTPNATPRMVAAWRETVKVPDYGTQAASAFDCAQVGGAPGAPGPDPKAVAALTAAIAGGNREVSSLVESYEAAAPNASPAQVVDALMAAYCPVVAAGAGEDYQKYARLKGFTLQAAADVSFRGTPDSLPDVPVVTAVVAGKSLVARQPESLAGPLACPAAGKIPADLVTAAAGLIGKPQLPVPGGAGGGYARELVTKNPKARPADIANALILSYCGLVAADKGIEPATQHAYVEDFGQQVIQTLQVQP</sequence>
<keyword evidence="5 8" id="KW-0479">Metal-binding</keyword>
<dbReference type="PRINTS" id="PR00605">
    <property type="entry name" value="CYTCHROMECIC"/>
</dbReference>
<keyword evidence="9" id="KW-0732">Signal</keyword>
<keyword evidence="2" id="KW-0813">Transport</keyword>
<reference evidence="11 12" key="1">
    <citation type="journal article" date="2012" name="Stand. Genomic Sci.">
        <title>Complete genome sequence of the facultatively chemolithoautotrophic and methylotrophic alpha Proteobacterium Starkeya novella type strain (ATCC 8093(T)).</title>
        <authorList>
            <person name="Kappler U."/>
            <person name="Davenport K."/>
            <person name="Beatson S."/>
            <person name="Lucas S."/>
            <person name="Lapidus A."/>
            <person name="Copeland A."/>
            <person name="Berry K.W."/>
            <person name="Glavina Del Rio T."/>
            <person name="Hammon N."/>
            <person name="Dalin E."/>
            <person name="Tice H."/>
            <person name="Pitluck S."/>
            <person name="Richardson P."/>
            <person name="Bruce D."/>
            <person name="Goodwin L.A."/>
            <person name="Han C."/>
            <person name="Tapia R."/>
            <person name="Detter J.C."/>
            <person name="Chang Y.J."/>
            <person name="Jeffries C.D."/>
            <person name="Land M."/>
            <person name="Hauser L."/>
            <person name="Kyrpides N.C."/>
            <person name="Goker M."/>
            <person name="Ivanova N."/>
            <person name="Klenk H.P."/>
            <person name="Woyke T."/>
        </authorList>
    </citation>
    <scope>NUCLEOTIDE SEQUENCE [LARGE SCALE GENOMIC DNA]</scope>
    <source>
        <strain evidence="12">ATCC 8093 / DSM 506 / JCM 20403 / CCM 1077 / IAM 12100 / NBRC 12443 / NCIMB 10456</strain>
    </source>
</reference>
<feature type="domain" description="Cytochrome c" evidence="10">
    <location>
        <begin position="306"/>
        <end position="391"/>
    </location>
</feature>
<feature type="domain" description="Cytochrome c" evidence="10">
    <location>
        <begin position="182"/>
        <end position="289"/>
    </location>
</feature>
<keyword evidence="6" id="KW-0249">Electron transport</keyword>